<evidence type="ECO:0000313" key="1">
    <source>
        <dbReference type="EMBL" id="SFC83881.1"/>
    </source>
</evidence>
<dbReference type="AlphaFoldDB" id="A0A1I1MEI5"/>
<proteinExistence type="predicted"/>
<reference evidence="2" key="1">
    <citation type="submission" date="2016-10" db="EMBL/GenBank/DDBJ databases">
        <authorList>
            <person name="Varghese N."/>
            <person name="Submissions S."/>
        </authorList>
    </citation>
    <scope>NUCLEOTIDE SEQUENCE [LARGE SCALE GENOMIC DNA]</scope>
    <source>
        <strain evidence="2">DSM 45962</strain>
    </source>
</reference>
<accession>A0A1I1MEI5</accession>
<dbReference type="OrthoDB" id="5189174at2"/>
<dbReference type="Proteomes" id="UP000199022">
    <property type="component" value="Unassembled WGS sequence"/>
</dbReference>
<keyword evidence="2" id="KW-1185">Reference proteome</keyword>
<sequence>MTGPDHWWVGVPAQAADAHLLADLDAALAGSGRRTVWVQTHVDRTGPAPVVTASWQLDDGPEVPAELFDAVSGGTARPVGGAPDGGRAVRFPGSDAVPVRLTVAELLATTAVDRVVGIGAQAHPEDVVDTVDGFLRPVRHPDGVELLVDPAGPGTWRPVEISTPHECCGGHG</sequence>
<organism evidence="1 2">
    <name type="scientific">Klenkia taihuensis</name>
    <dbReference type="NCBI Taxonomy" id="1225127"/>
    <lineage>
        <taxon>Bacteria</taxon>
        <taxon>Bacillati</taxon>
        <taxon>Actinomycetota</taxon>
        <taxon>Actinomycetes</taxon>
        <taxon>Geodermatophilales</taxon>
        <taxon>Geodermatophilaceae</taxon>
        <taxon>Klenkia</taxon>
    </lineage>
</organism>
<dbReference type="STRING" id="1225127.SAMN05661030_1660"/>
<name>A0A1I1MEI5_9ACTN</name>
<dbReference type="RefSeq" id="WP_091556611.1">
    <property type="nucleotide sequence ID" value="NZ_BNAC01000006.1"/>
</dbReference>
<dbReference type="EMBL" id="FOMD01000002">
    <property type="protein sequence ID" value="SFC83881.1"/>
    <property type="molecule type" value="Genomic_DNA"/>
</dbReference>
<gene>
    <name evidence="1" type="ORF">SAMN05661030_1660</name>
</gene>
<evidence type="ECO:0000313" key="2">
    <source>
        <dbReference type="Proteomes" id="UP000199022"/>
    </source>
</evidence>
<protein>
    <submittedName>
        <fullName evidence="1">Uncharacterized protein</fullName>
    </submittedName>
</protein>